<organism evidence="3 4">
    <name type="scientific">Spiroplasma eriocheiris</name>
    <dbReference type="NCBI Taxonomy" id="315358"/>
    <lineage>
        <taxon>Bacteria</taxon>
        <taxon>Bacillati</taxon>
        <taxon>Mycoplasmatota</taxon>
        <taxon>Mollicutes</taxon>
        <taxon>Entomoplasmatales</taxon>
        <taxon>Spiroplasmataceae</taxon>
        <taxon>Spiroplasma</taxon>
    </lineage>
</organism>
<reference evidence="4" key="2">
    <citation type="submission" date="2015-06" db="EMBL/GenBank/DDBJ databases">
        <title>Complete genome sequence of Spiroplasma eriocheiris TDA-040725-5 (DSM 21848).</title>
        <authorList>
            <person name="Lo W.-S."/>
            <person name="Kuo C.-H."/>
        </authorList>
    </citation>
    <scope>NUCLEOTIDE SEQUENCE [LARGE SCALE GENOMIC DNA]</scope>
    <source>
        <strain evidence="4">TDA-040725-5</strain>
    </source>
</reference>
<keyword evidence="2" id="KW-1133">Transmembrane helix</keyword>
<feature type="region of interest" description="Disordered" evidence="1">
    <location>
        <begin position="117"/>
        <end position="137"/>
    </location>
</feature>
<proteinExistence type="predicted"/>
<sequence>MKDISLNFLCQTCTQELTNKLSLIRETRPDFLKNLIFLEIKDKSLVELKEEYDIKIVLYLRCANRHFGLFVKSSLFAKQGVYKDIVLENVINNETNNIPTPEPSEFKLTPSPVEEPVPELTPNLTPEPIVNDNSNKNIKENSKNDSNHMMRKFFIQYNNYLNKRFKNWWYLFWTFLGVLILLSAGVVITVWQVGQHSGQKQQTVININQFSGDYTTNQYIVDDILLAIN</sequence>
<evidence type="ECO:0000256" key="1">
    <source>
        <dbReference type="SAM" id="MobiDB-lite"/>
    </source>
</evidence>
<dbReference type="PATRIC" id="fig|743698.3.peg.627"/>
<protein>
    <recommendedName>
        <fullName evidence="5">Transmembrane protein</fullName>
    </recommendedName>
</protein>
<feature type="transmembrane region" description="Helical" evidence="2">
    <location>
        <begin position="168"/>
        <end position="191"/>
    </location>
</feature>
<evidence type="ECO:0000313" key="3">
    <source>
        <dbReference type="EMBL" id="AKM54197.1"/>
    </source>
</evidence>
<accession>A0A0H3XML2</accession>
<dbReference type="KEGG" id="seri:SERIO_v1c06270"/>
<dbReference type="RefSeq" id="WP_047791428.1">
    <property type="nucleotide sequence ID" value="NZ_CP011856.1"/>
</dbReference>
<reference evidence="3 4" key="1">
    <citation type="journal article" date="2015" name="Genome Biol. Evol.">
        <title>Found and Lost: The Fates of Horizontally Acquired Genes in Arthropod-Symbiotic Spiroplasma.</title>
        <authorList>
            <person name="Lo W.S."/>
            <person name="Gasparich G.E."/>
            <person name="Kuo C.H."/>
        </authorList>
    </citation>
    <scope>NUCLEOTIDE SEQUENCE [LARGE SCALE GENOMIC DNA]</scope>
    <source>
        <strain evidence="4">TDA-040725-5</strain>
    </source>
</reference>
<name>A0A0H3XML2_9MOLU</name>
<evidence type="ECO:0008006" key="5">
    <source>
        <dbReference type="Google" id="ProtNLM"/>
    </source>
</evidence>
<gene>
    <name evidence="3" type="ORF">SERIO_v1c06270</name>
</gene>
<evidence type="ECO:0000313" key="4">
    <source>
        <dbReference type="Proteomes" id="UP000035661"/>
    </source>
</evidence>
<dbReference type="STRING" id="315358.SERIO_v1c06270"/>
<evidence type="ECO:0000256" key="2">
    <source>
        <dbReference type="SAM" id="Phobius"/>
    </source>
</evidence>
<keyword evidence="2" id="KW-0812">Transmembrane</keyword>
<keyword evidence="4" id="KW-1185">Reference proteome</keyword>
<keyword evidence="2" id="KW-0472">Membrane</keyword>
<dbReference type="EMBL" id="CP011856">
    <property type="protein sequence ID" value="AKM54197.1"/>
    <property type="molecule type" value="Genomic_DNA"/>
</dbReference>
<dbReference type="AlphaFoldDB" id="A0A0H3XML2"/>
<dbReference type="Proteomes" id="UP000035661">
    <property type="component" value="Chromosome"/>
</dbReference>